<feature type="region of interest" description="Disordered" evidence="1">
    <location>
        <begin position="365"/>
        <end position="433"/>
    </location>
</feature>
<protein>
    <submittedName>
        <fullName evidence="3">Bacterial transcriptional activator domain protein</fullName>
    </submittedName>
</protein>
<dbReference type="Pfam" id="PF03704">
    <property type="entry name" value="BTAD"/>
    <property type="match status" value="1"/>
</dbReference>
<dbReference type="InterPro" id="IPR051677">
    <property type="entry name" value="AfsR-DnrI-RedD_regulator"/>
</dbReference>
<dbReference type="Gene3D" id="1.10.10.10">
    <property type="entry name" value="Winged helix-like DNA-binding domain superfamily/Winged helix DNA-binding domain"/>
    <property type="match status" value="1"/>
</dbReference>
<sequence length="898" mass="96059">MIDTGGAAGGFAVDPDTVRHVQAVLDDLSRTLLEARRSEDRLDDSPTADHSRPWAPPVAVSVSVPRWHDELDRRWQHHRAVLVRAQQSTAASLVEVLRSYIDVDARLAAALRRSAAEERLVEAAAHRPGAGPERLPEGPSDDAVSTAVRSLDHAIVVWRSRRDHAADTGHALTAALGQLRWTGPAATAFTAWADAHVQQWRGMAEVADRVVRTLVDTPADGSPAPVPRLDISVPLDIPPPTRPVDNATVSTITPLPGPIDDIDPADPPAERPTRESDRPALPDERDDLDEVASMAPRSVQDEPDLATTAGGPGPGPAAIGSAAVAGVAPPADQPATGGATVPSAAMAGATALARAERDHHVIREITLPTTPPTPSPGAKVDDTVLAPPAQRDQPATPTPGRPEPSPTLVPGRSGVTPSTSPGRPPWRSRRRDTGRAPMWVNLCPNNPTGTWLDLTDSPGIGLLGAGADDTTRTTLHELLTHTDTLVIVPASLLAALTETTEPEPVLPLDGAARVNVVTDPFHGLTVLAGNPTRACLLVVPAPHNDLARTRLTTALRAPRPAPAAAVLIGPWPLGSELDIDHDHLIHAHHRPGTRDLTGCRLHPTSPAELLARLLGAATPDTLRPESDDTPEVVGAEAADDDSRVPLALRVLGPVELHHHTGDGEHVAITPLPRLARELLAWLAAHPDGATRDHLVDTLCPDSTAKRPETTLYAALSRLRRLVADSTGGHAVDPIDTSSSRWRLDPDVVTIDYWALLTTTIPAPDLDSRRRQLTAAVEVYRGLYAADLSPVWAHTLREAARRRHLEIINELVGLELRAGHDHAALRLLEQARAIEPTNEALYRSIMMIQLRAGHTDDAHRTFRLLRAELDVIDAAPEPRTMRLLATGTAPQTHRHPGHQ</sequence>
<comment type="caution">
    <text evidence="3">The sequence shown here is derived from an EMBL/GenBank/DDBJ whole genome shotgun (WGS) entry which is preliminary data.</text>
</comment>
<dbReference type="SMART" id="SM01043">
    <property type="entry name" value="BTAD"/>
    <property type="match status" value="1"/>
</dbReference>
<dbReference type="OrthoDB" id="8444614at2"/>
<dbReference type="STRING" id="2074.BG845_06328"/>
<feature type="compositionally biased region" description="Basic and acidic residues" evidence="1">
    <location>
        <begin position="268"/>
        <end position="283"/>
    </location>
</feature>
<evidence type="ECO:0000313" key="4">
    <source>
        <dbReference type="Proteomes" id="UP000194360"/>
    </source>
</evidence>
<feature type="compositionally biased region" description="Pro residues" evidence="1">
    <location>
        <begin position="396"/>
        <end position="407"/>
    </location>
</feature>
<dbReference type="PANTHER" id="PTHR35807">
    <property type="entry name" value="TRANSCRIPTIONAL REGULATOR REDD-RELATED"/>
    <property type="match status" value="1"/>
</dbReference>
<dbReference type="EMBL" id="MIGB01000058">
    <property type="protein sequence ID" value="OSY35095.1"/>
    <property type="molecule type" value="Genomic_DNA"/>
</dbReference>
<dbReference type="InterPro" id="IPR011990">
    <property type="entry name" value="TPR-like_helical_dom_sf"/>
</dbReference>
<feature type="domain" description="Bacterial transcriptional activator" evidence="2">
    <location>
        <begin position="750"/>
        <end position="887"/>
    </location>
</feature>
<reference evidence="3 4" key="1">
    <citation type="submission" date="2016-09" db="EMBL/GenBank/DDBJ databases">
        <title>Pseudonocardia autotrophica DSM535, a candidate organism with high potential of specific P450 cytochromes.</title>
        <authorList>
            <person name="Grumaz C."/>
            <person name="Vainshtein Y."/>
            <person name="Kirstahler P."/>
            <person name="Sohn K."/>
        </authorList>
    </citation>
    <scope>NUCLEOTIDE SEQUENCE [LARGE SCALE GENOMIC DNA]</scope>
    <source>
        <strain evidence="3 4">DSM 535</strain>
    </source>
</reference>
<keyword evidence="4" id="KW-1185">Reference proteome</keyword>
<evidence type="ECO:0000313" key="3">
    <source>
        <dbReference type="EMBL" id="OSY35095.1"/>
    </source>
</evidence>
<proteinExistence type="predicted"/>
<evidence type="ECO:0000259" key="2">
    <source>
        <dbReference type="SMART" id="SM01043"/>
    </source>
</evidence>
<organism evidence="3 4">
    <name type="scientific">Pseudonocardia autotrophica</name>
    <name type="common">Amycolata autotrophica</name>
    <name type="synonym">Nocardia autotrophica</name>
    <dbReference type="NCBI Taxonomy" id="2074"/>
    <lineage>
        <taxon>Bacteria</taxon>
        <taxon>Bacillati</taxon>
        <taxon>Actinomycetota</taxon>
        <taxon>Actinomycetes</taxon>
        <taxon>Pseudonocardiales</taxon>
        <taxon>Pseudonocardiaceae</taxon>
        <taxon>Pseudonocardia</taxon>
    </lineage>
</organism>
<feature type="region of interest" description="Disordered" evidence="1">
    <location>
        <begin position="216"/>
        <end position="321"/>
    </location>
</feature>
<evidence type="ECO:0000256" key="1">
    <source>
        <dbReference type="SAM" id="MobiDB-lite"/>
    </source>
</evidence>
<dbReference type="SUPFAM" id="SSF48452">
    <property type="entry name" value="TPR-like"/>
    <property type="match status" value="1"/>
</dbReference>
<accession>A0A1Y2MIJ1</accession>
<gene>
    <name evidence="3" type="ORF">BG845_06328</name>
</gene>
<name>A0A1Y2MIJ1_PSEAH</name>
<dbReference type="InterPro" id="IPR036388">
    <property type="entry name" value="WH-like_DNA-bd_sf"/>
</dbReference>
<dbReference type="AlphaFoldDB" id="A0A1Y2MIJ1"/>
<dbReference type="Gene3D" id="1.25.40.10">
    <property type="entry name" value="Tetratricopeptide repeat domain"/>
    <property type="match status" value="1"/>
</dbReference>
<dbReference type="Proteomes" id="UP000194360">
    <property type="component" value="Unassembled WGS sequence"/>
</dbReference>
<dbReference type="InterPro" id="IPR005158">
    <property type="entry name" value="BTAD"/>
</dbReference>
<dbReference type="RefSeq" id="WP_085916385.1">
    <property type="nucleotide sequence ID" value="NZ_AP018920.1"/>
</dbReference>